<dbReference type="InParanoid" id="T1ETT0"/>
<evidence type="ECO:0000313" key="4">
    <source>
        <dbReference type="Proteomes" id="UP000015101"/>
    </source>
</evidence>
<dbReference type="HOGENOM" id="CLU_1062750_0_0_1"/>
<dbReference type="AlphaFoldDB" id="T1ETT0"/>
<proteinExistence type="predicted"/>
<name>T1ETT0_HELRO</name>
<dbReference type="EMBL" id="AMQM01001343">
    <property type="status" value="NOT_ANNOTATED_CDS"/>
    <property type="molecule type" value="Genomic_DNA"/>
</dbReference>
<dbReference type="OrthoDB" id="10220336at2759"/>
<dbReference type="RefSeq" id="XP_009025400.1">
    <property type="nucleotide sequence ID" value="XM_009027152.1"/>
</dbReference>
<dbReference type="PANTHER" id="PTHR14559:SF11">
    <property type="entry name" value="SECRETED PROTEIN"/>
    <property type="match status" value="1"/>
</dbReference>
<reference evidence="2 4" key="2">
    <citation type="journal article" date="2013" name="Nature">
        <title>Insights into bilaterian evolution from three spiralian genomes.</title>
        <authorList>
            <person name="Simakov O."/>
            <person name="Marletaz F."/>
            <person name="Cho S.J."/>
            <person name="Edsinger-Gonzales E."/>
            <person name="Havlak P."/>
            <person name="Hellsten U."/>
            <person name="Kuo D.H."/>
            <person name="Larsson T."/>
            <person name="Lv J."/>
            <person name="Arendt D."/>
            <person name="Savage R."/>
            <person name="Osoegawa K."/>
            <person name="de Jong P."/>
            <person name="Grimwood J."/>
            <person name="Chapman J.A."/>
            <person name="Shapiro H."/>
            <person name="Aerts A."/>
            <person name="Otillar R.P."/>
            <person name="Terry A.Y."/>
            <person name="Boore J.L."/>
            <person name="Grigoriev I.V."/>
            <person name="Lindberg D.R."/>
            <person name="Seaver E.C."/>
            <person name="Weisblat D.A."/>
            <person name="Putnam N.H."/>
            <person name="Rokhsar D.S."/>
        </authorList>
    </citation>
    <scope>NUCLEOTIDE SEQUENCE</scope>
</reference>
<feature type="compositionally biased region" description="Low complexity" evidence="1">
    <location>
        <begin position="155"/>
        <end position="180"/>
    </location>
</feature>
<organism evidence="3 4">
    <name type="scientific">Helobdella robusta</name>
    <name type="common">Californian leech</name>
    <dbReference type="NCBI Taxonomy" id="6412"/>
    <lineage>
        <taxon>Eukaryota</taxon>
        <taxon>Metazoa</taxon>
        <taxon>Spiralia</taxon>
        <taxon>Lophotrochozoa</taxon>
        <taxon>Annelida</taxon>
        <taxon>Clitellata</taxon>
        <taxon>Hirudinea</taxon>
        <taxon>Rhynchobdellida</taxon>
        <taxon>Glossiphoniidae</taxon>
        <taxon>Helobdella</taxon>
    </lineage>
</organism>
<evidence type="ECO:0000313" key="3">
    <source>
        <dbReference type="EnsemblMetazoa" id="HelroP163210"/>
    </source>
</evidence>
<dbReference type="CTD" id="20199980"/>
<keyword evidence="4" id="KW-1185">Reference proteome</keyword>
<protein>
    <submittedName>
        <fullName evidence="2 3">Uncharacterized protein</fullName>
    </submittedName>
</protein>
<dbReference type="EnsemblMetazoa" id="HelroT163210">
    <property type="protein sequence ID" value="HelroP163210"/>
    <property type="gene ID" value="HelroG163210"/>
</dbReference>
<sequence>MWLVAKNSSLLSPDLTLIILPISFRNLRVLGSIGPRTSMHIGKNSIEGRAFPYFFIFSSAALAAAKPHSLLVRFTYRSARVPGTVTSHAKHLPALQGISVHPSGRLPSCAEMPDDAQNAPGILWADVVSSPNLDEAFTLVKRHNKRPRLNVSLEANSNGGTTSINNNGETTSNNNNENTANIKTAKKPTKVIGKKVVEDCKLRADKNLIKKSVFSMSNISKCHRKDVVEFLTSNGINVITCYPVLKKTEISSDKNFDEDDQE</sequence>
<dbReference type="GeneID" id="20199980"/>
<evidence type="ECO:0000256" key="1">
    <source>
        <dbReference type="SAM" id="MobiDB-lite"/>
    </source>
</evidence>
<dbReference type="Proteomes" id="UP000015101">
    <property type="component" value="Unassembled WGS sequence"/>
</dbReference>
<gene>
    <name evidence="3" type="primary">20199980</name>
    <name evidence="2" type="ORF">HELRODRAFT_163210</name>
</gene>
<dbReference type="PANTHER" id="PTHR14559">
    <property type="entry name" value="CASPASE RECRUITMENT DOMAIN FAMILY"/>
    <property type="match status" value="1"/>
</dbReference>
<evidence type="ECO:0000313" key="2">
    <source>
        <dbReference type="EMBL" id="ESN96176.1"/>
    </source>
</evidence>
<dbReference type="EMBL" id="KB097495">
    <property type="protein sequence ID" value="ESN96176.1"/>
    <property type="molecule type" value="Genomic_DNA"/>
</dbReference>
<reference evidence="4" key="1">
    <citation type="submission" date="2012-12" db="EMBL/GenBank/DDBJ databases">
        <authorList>
            <person name="Hellsten U."/>
            <person name="Grimwood J."/>
            <person name="Chapman J.A."/>
            <person name="Shapiro H."/>
            <person name="Aerts A."/>
            <person name="Otillar R.P."/>
            <person name="Terry A.Y."/>
            <person name="Boore J.L."/>
            <person name="Simakov O."/>
            <person name="Marletaz F."/>
            <person name="Cho S.-J."/>
            <person name="Edsinger-Gonzales E."/>
            <person name="Havlak P."/>
            <person name="Kuo D.-H."/>
            <person name="Larsson T."/>
            <person name="Lv J."/>
            <person name="Arendt D."/>
            <person name="Savage R."/>
            <person name="Osoegawa K."/>
            <person name="de Jong P."/>
            <person name="Lindberg D.R."/>
            <person name="Seaver E.C."/>
            <person name="Weisblat D.A."/>
            <person name="Putnam N.H."/>
            <person name="Grigoriev I.V."/>
            <person name="Rokhsar D.S."/>
        </authorList>
    </citation>
    <scope>NUCLEOTIDE SEQUENCE</scope>
</reference>
<accession>T1ETT0</accession>
<dbReference type="KEGG" id="hro:HELRODRAFT_163210"/>
<reference evidence="3" key="3">
    <citation type="submission" date="2015-06" db="UniProtKB">
        <authorList>
            <consortium name="EnsemblMetazoa"/>
        </authorList>
    </citation>
    <scope>IDENTIFICATION</scope>
</reference>
<feature type="region of interest" description="Disordered" evidence="1">
    <location>
        <begin position="152"/>
        <end position="180"/>
    </location>
</feature>